<evidence type="ECO:0000256" key="4">
    <source>
        <dbReference type="ARBA" id="ARBA00022989"/>
    </source>
</evidence>
<feature type="transmembrane region" description="Helical" evidence="6">
    <location>
        <begin position="79"/>
        <end position="101"/>
    </location>
</feature>
<evidence type="ECO:0000256" key="5">
    <source>
        <dbReference type="ARBA" id="ARBA00023136"/>
    </source>
</evidence>
<evidence type="ECO:0000256" key="6">
    <source>
        <dbReference type="SAM" id="Phobius"/>
    </source>
</evidence>
<dbReference type="GO" id="GO:0004601">
    <property type="term" value="F:peroxidase activity"/>
    <property type="evidence" value="ECO:0007669"/>
    <property type="project" value="UniProtKB-KW"/>
</dbReference>
<dbReference type="GO" id="GO:0008195">
    <property type="term" value="F:phosphatidate phosphatase activity"/>
    <property type="evidence" value="ECO:0007669"/>
    <property type="project" value="TreeGrafter"/>
</dbReference>
<keyword evidence="8" id="KW-0575">Peroxidase</keyword>
<dbReference type="AlphaFoldDB" id="A0A167ZCP2"/>
<dbReference type="PANTHER" id="PTHR10165">
    <property type="entry name" value="LIPID PHOSPHATE PHOSPHATASE"/>
    <property type="match status" value="1"/>
</dbReference>
<dbReference type="OrthoDB" id="10030083at2759"/>
<accession>A0A167ZCP2</accession>
<sequence length="303" mass="32972">MASLPTTEVVGGTRRRWLEQFVTGWGRPFIIDVVSLGVVLGVAYGIYQAPPMGVRTFPITFAQSGDIVYPQFAYPYRGWLIPAWIMGLVSIGTPILVYALAQIQLKSVSVFCAAVTGTTWAVALATLFQITTKTLVGGLRPYFLDVCQPDPSRATNFPGAYNKTGLNKVGFQQVMFSIEICTQPDRHMLKVAMTGFPSGHSTVAFAGFGFLFLWLNAQLKVWADHQPAFWKLVVTMLPLLAAFIFAASLTINAAHNWYDIVGGSAIGAVMALVSFRATYAAVLDSKVNHVPLVKSGTSRPREA</sequence>
<proteinExistence type="inferred from homology"/>
<evidence type="ECO:0000313" key="8">
    <source>
        <dbReference type="EMBL" id="KZZ92484.1"/>
    </source>
</evidence>
<dbReference type="PANTHER" id="PTHR10165:SF84">
    <property type="entry name" value="PHOSPHATIDIC ACID PHOSPHATASE BETA"/>
    <property type="match status" value="1"/>
</dbReference>
<dbReference type="InterPro" id="IPR036938">
    <property type="entry name" value="PAP2/HPO_sf"/>
</dbReference>
<name>A0A167ZCP2_9HYPO</name>
<comment type="caution">
    <text evidence="8">The sequence shown here is derived from an EMBL/GenBank/DDBJ whole genome shotgun (WGS) entry which is preliminary data.</text>
</comment>
<keyword evidence="8" id="KW-0560">Oxidoreductase</keyword>
<organism evidence="8 9">
    <name type="scientific">Moelleriella libera RCEF 2490</name>
    <dbReference type="NCBI Taxonomy" id="1081109"/>
    <lineage>
        <taxon>Eukaryota</taxon>
        <taxon>Fungi</taxon>
        <taxon>Dikarya</taxon>
        <taxon>Ascomycota</taxon>
        <taxon>Pezizomycotina</taxon>
        <taxon>Sordariomycetes</taxon>
        <taxon>Hypocreomycetidae</taxon>
        <taxon>Hypocreales</taxon>
        <taxon>Clavicipitaceae</taxon>
        <taxon>Moelleriella</taxon>
    </lineage>
</organism>
<dbReference type="InterPro" id="IPR000326">
    <property type="entry name" value="PAP2/HPO"/>
</dbReference>
<evidence type="ECO:0000256" key="2">
    <source>
        <dbReference type="ARBA" id="ARBA00008816"/>
    </source>
</evidence>
<feature type="transmembrane region" description="Helical" evidence="6">
    <location>
        <begin position="108"/>
        <end position="130"/>
    </location>
</feature>
<dbReference type="GO" id="GO:0046839">
    <property type="term" value="P:phospholipid dephosphorylation"/>
    <property type="evidence" value="ECO:0007669"/>
    <property type="project" value="TreeGrafter"/>
</dbReference>
<dbReference type="Gene3D" id="1.20.144.10">
    <property type="entry name" value="Phosphatidic acid phosphatase type 2/haloperoxidase"/>
    <property type="match status" value="1"/>
</dbReference>
<keyword evidence="3 6" id="KW-0812">Transmembrane</keyword>
<dbReference type="CDD" id="cd03390">
    <property type="entry name" value="PAP2_containing_1_like"/>
    <property type="match status" value="1"/>
</dbReference>
<feature type="transmembrane region" description="Helical" evidence="6">
    <location>
        <begin position="24"/>
        <end position="47"/>
    </location>
</feature>
<reference evidence="8 9" key="1">
    <citation type="journal article" date="2016" name="Genome Biol. Evol.">
        <title>Divergent and convergent evolution of fungal pathogenicity.</title>
        <authorList>
            <person name="Shang Y."/>
            <person name="Xiao G."/>
            <person name="Zheng P."/>
            <person name="Cen K."/>
            <person name="Zhan S."/>
            <person name="Wang C."/>
        </authorList>
    </citation>
    <scope>NUCLEOTIDE SEQUENCE [LARGE SCALE GENOMIC DNA]</scope>
    <source>
        <strain evidence="8 9">RCEF 2490</strain>
    </source>
</reference>
<dbReference type="InterPro" id="IPR043216">
    <property type="entry name" value="PAP-like"/>
</dbReference>
<protein>
    <submittedName>
        <fullName evidence="8">Phosphatidic acid phosphatase type 2/haloperoxidase</fullName>
    </submittedName>
</protein>
<evidence type="ECO:0000313" key="9">
    <source>
        <dbReference type="Proteomes" id="UP000078544"/>
    </source>
</evidence>
<comment type="similarity">
    <text evidence="2">Belongs to the PA-phosphatase related phosphoesterase family.</text>
</comment>
<dbReference type="SUPFAM" id="SSF48317">
    <property type="entry name" value="Acid phosphatase/Vanadium-dependent haloperoxidase"/>
    <property type="match status" value="1"/>
</dbReference>
<dbReference type="GO" id="GO:0016020">
    <property type="term" value="C:membrane"/>
    <property type="evidence" value="ECO:0007669"/>
    <property type="project" value="UniProtKB-SubCell"/>
</dbReference>
<evidence type="ECO:0000256" key="1">
    <source>
        <dbReference type="ARBA" id="ARBA00004141"/>
    </source>
</evidence>
<gene>
    <name evidence="8" type="ORF">AAL_06110</name>
</gene>
<keyword evidence="5 6" id="KW-0472">Membrane</keyword>
<comment type="subcellular location">
    <subcellularLocation>
        <location evidence="1">Membrane</location>
        <topology evidence="1">Multi-pass membrane protein</topology>
    </subcellularLocation>
</comment>
<dbReference type="Pfam" id="PF01569">
    <property type="entry name" value="PAP2"/>
    <property type="match status" value="1"/>
</dbReference>
<dbReference type="SMART" id="SM00014">
    <property type="entry name" value="acidPPc"/>
    <property type="match status" value="1"/>
</dbReference>
<evidence type="ECO:0000256" key="3">
    <source>
        <dbReference type="ARBA" id="ARBA00022692"/>
    </source>
</evidence>
<evidence type="ECO:0000259" key="7">
    <source>
        <dbReference type="SMART" id="SM00014"/>
    </source>
</evidence>
<feature type="transmembrane region" description="Helical" evidence="6">
    <location>
        <begin position="198"/>
        <end position="217"/>
    </location>
</feature>
<dbReference type="GO" id="GO:0006644">
    <property type="term" value="P:phospholipid metabolic process"/>
    <property type="evidence" value="ECO:0007669"/>
    <property type="project" value="InterPro"/>
</dbReference>
<feature type="transmembrane region" description="Helical" evidence="6">
    <location>
        <begin position="229"/>
        <end position="251"/>
    </location>
</feature>
<feature type="transmembrane region" description="Helical" evidence="6">
    <location>
        <begin position="257"/>
        <end position="279"/>
    </location>
</feature>
<keyword evidence="4 6" id="KW-1133">Transmembrane helix</keyword>
<keyword evidence="9" id="KW-1185">Reference proteome</keyword>
<dbReference type="STRING" id="1081109.A0A167ZCP2"/>
<dbReference type="Proteomes" id="UP000078544">
    <property type="component" value="Unassembled WGS sequence"/>
</dbReference>
<feature type="domain" description="Phosphatidic acid phosphatase type 2/haloperoxidase" evidence="7">
    <location>
        <begin position="115"/>
        <end position="275"/>
    </location>
</feature>
<dbReference type="EMBL" id="AZGY01000015">
    <property type="protein sequence ID" value="KZZ92484.1"/>
    <property type="molecule type" value="Genomic_DNA"/>
</dbReference>